<evidence type="ECO:0000256" key="2">
    <source>
        <dbReference type="ARBA" id="ARBA00022679"/>
    </source>
</evidence>
<dbReference type="Pfam" id="PF02503">
    <property type="entry name" value="PP_kinase"/>
    <property type="match status" value="1"/>
</dbReference>
<comment type="PTM">
    <text evidence="8 9">An intermediate of this reaction is the autophosphorylated ppk in which a phosphate is covalently linked to a histidine residue through a N-P bond.</text>
</comment>
<organism evidence="15 16">
    <name type="scientific">Georgenia yuyongxinii</name>
    <dbReference type="NCBI Taxonomy" id="2589797"/>
    <lineage>
        <taxon>Bacteria</taxon>
        <taxon>Bacillati</taxon>
        <taxon>Actinomycetota</taxon>
        <taxon>Actinomycetes</taxon>
        <taxon>Micrococcales</taxon>
        <taxon>Bogoriellaceae</taxon>
        <taxon>Georgenia</taxon>
    </lineage>
</organism>
<keyword evidence="3 8" id="KW-0479">Metal-binding</keyword>
<feature type="domain" description="Polyphosphate kinase N-terminal" evidence="12">
    <location>
        <begin position="104"/>
        <end position="209"/>
    </location>
</feature>
<dbReference type="CDD" id="cd09165">
    <property type="entry name" value="PLDc_PaPPK1_C1_like"/>
    <property type="match status" value="1"/>
</dbReference>
<name>A0A5B8C7B6_9MICO</name>
<feature type="binding site" evidence="8">
    <location>
        <position position="579"/>
    </location>
    <ligand>
        <name>ATP</name>
        <dbReference type="ChEBI" id="CHEBI:30616"/>
    </ligand>
</feature>
<feature type="compositionally biased region" description="Basic and acidic residues" evidence="10">
    <location>
        <begin position="89"/>
        <end position="102"/>
    </location>
</feature>
<dbReference type="PANTHER" id="PTHR30218:SF0">
    <property type="entry name" value="POLYPHOSPHATE KINASE"/>
    <property type="match status" value="1"/>
</dbReference>
<dbReference type="InterPro" id="IPR041108">
    <property type="entry name" value="PP_kinase_C_1"/>
</dbReference>
<evidence type="ECO:0000256" key="3">
    <source>
        <dbReference type="ARBA" id="ARBA00022723"/>
    </source>
</evidence>
<dbReference type="InterPro" id="IPR025198">
    <property type="entry name" value="PPK_N_dom"/>
</dbReference>
<dbReference type="AlphaFoldDB" id="A0A5B8C7B6"/>
<dbReference type="GO" id="GO:0009358">
    <property type="term" value="C:polyphosphate kinase complex"/>
    <property type="evidence" value="ECO:0007669"/>
    <property type="project" value="InterPro"/>
</dbReference>
<feature type="region of interest" description="Disordered" evidence="10">
    <location>
        <begin position="1"/>
        <end position="59"/>
    </location>
</feature>
<dbReference type="NCBIfam" id="NF003917">
    <property type="entry name" value="PRK05443.1-1"/>
    <property type="match status" value="1"/>
</dbReference>
<evidence type="ECO:0000256" key="5">
    <source>
        <dbReference type="ARBA" id="ARBA00022777"/>
    </source>
</evidence>
<feature type="region of interest" description="Disordered" evidence="10">
    <location>
        <begin position="81"/>
        <end position="102"/>
    </location>
</feature>
<sequence length="801" mass="89129">MSSSERTAADATEVGDRPADEPLARTDVDVADVDPADADPAGAEADLAVLEEDAEDEHVAREKVMTAHLLGGVATSSANLARQVAAAEDETRPGEESELPEGRFADRELSWLAFNERVLEQAEDQDLPILERAWFLAIFASNLDEFYMVRVAGLKRRIATGMAVTAASGLSPRQVLEGLSTKAKELTARHARVFAEDVQPKLADVGIELLHWEDLGESEQDRLHKFFRRQIFPVLTPLAVDPAHPFPYISGLSLNLAVVVRNPTTGKKHFARVKVPPLLPRFIAVDAAGRPYRPEDVPADATGRTAFVPLEEIIAYHLDTLFPGMEIVEHHTFRVTRNEDVEVEEDDAENLLKALEKELVRRRFGPAVRLEVAQGISDHVLNLLMRELEVGEQDVFHLPAPLDLTGLNLVHELDRPNLKYPKFVPVTAHGLAEVESANPTDFFAAIRSQDILLHHPYDSFSTSVQQFIAQAAADPRVLAIKQTLYRTSGDSPIVDALIDAAQAGKQVLAIVEIKARFDEQANISWARKLEQAGVHVVYGIVGLKTHAKLCLVVRQEQDGLRRYCHVGTGNYHPKTARGYEDLGLLTCDRDVGQDLTRLFNQLSGWAPRTRFHRLLVAPRSIRPGLVERVEREIEHHRAGRPAWVRFKANSIVDEAVIDSLYRASQAGVPVDVVVRGICAIRAGVPGLSENIRVRSILGRFLEHARVFAFANGGDPEVWIGSADLMHRNLDRRVEALIRIVDPAQVDYLVELLKQSVADTTSTWHLETDGWHRRHVGPDGRRLDDLQEMLMARARRRVAATR</sequence>
<comment type="catalytic activity">
    <reaction evidence="8 9">
        <text>[phosphate](n) + ATP = [phosphate](n+1) + ADP</text>
        <dbReference type="Rhea" id="RHEA:19573"/>
        <dbReference type="Rhea" id="RHEA-COMP:9859"/>
        <dbReference type="Rhea" id="RHEA-COMP:14280"/>
        <dbReference type="ChEBI" id="CHEBI:16838"/>
        <dbReference type="ChEBI" id="CHEBI:30616"/>
        <dbReference type="ChEBI" id="CHEBI:456216"/>
        <dbReference type="EC" id="2.7.4.1"/>
    </reaction>
</comment>
<keyword evidence="7 8" id="KW-0460">Magnesium</keyword>
<evidence type="ECO:0000259" key="12">
    <source>
        <dbReference type="Pfam" id="PF13089"/>
    </source>
</evidence>
<dbReference type="EMBL" id="CP040915">
    <property type="protein sequence ID" value="QDC26047.1"/>
    <property type="molecule type" value="Genomic_DNA"/>
</dbReference>
<feature type="binding site" evidence="8">
    <location>
        <position position="675"/>
    </location>
    <ligand>
        <name>ATP</name>
        <dbReference type="ChEBI" id="CHEBI:30616"/>
    </ligand>
</feature>
<feature type="compositionally biased region" description="Low complexity" evidence="10">
    <location>
        <begin position="38"/>
        <end position="48"/>
    </location>
</feature>
<dbReference type="SUPFAM" id="SSF140356">
    <property type="entry name" value="PPK N-terminal domain-like"/>
    <property type="match status" value="1"/>
</dbReference>
<gene>
    <name evidence="8" type="primary">ppk</name>
    <name evidence="15" type="ORF">FE374_16755</name>
</gene>
<feature type="active site" description="Phosphohistidine intermediate" evidence="8">
    <location>
        <position position="546"/>
    </location>
</feature>
<dbReference type="GO" id="GO:0006799">
    <property type="term" value="P:polyphosphate biosynthetic process"/>
    <property type="evidence" value="ECO:0007669"/>
    <property type="project" value="UniProtKB-UniRule"/>
</dbReference>
<dbReference type="SUPFAM" id="SSF56024">
    <property type="entry name" value="Phospholipase D/nuclease"/>
    <property type="match status" value="2"/>
</dbReference>
<dbReference type="OrthoDB" id="9761456at2"/>
<protein>
    <recommendedName>
        <fullName evidence="8 9">Polyphosphate kinase</fullName>
        <ecNumber evidence="8 9">2.7.4.1</ecNumber>
    </recommendedName>
    <alternativeName>
        <fullName evidence="8">ATP-polyphosphate phosphotransferase</fullName>
    </alternativeName>
    <alternativeName>
        <fullName evidence="8">Polyphosphoric acid kinase</fullName>
    </alternativeName>
</protein>
<evidence type="ECO:0000259" key="11">
    <source>
        <dbReference type="Pfam" id="PF02503"/>
    </source>
</evidence>
<dbReference type="FunFam" id="3.30.870.10:FF:000001">
    <property type="entry name" value="Polyphosphate kinase"/>
    <property type="match status" value="1"/>
</dbReference>
<dbReference type="InterPro" id="IPR003414">
    <property type="entry name" value="PP_kinase"/>
</dbReference>
<comment type="similarity">
    <text evidence="8 9">Belongs to the polyphosphate kinase 1 (PPK1) family.</text>
</comment>
<dbReference type="GO" id="GO:0005524">
    <property type="term" value="F:ATP binding"/>
    <property type="evidence" value="ECO:0007669"/>
    <property type="project" value="UniProtKB-KW"/>
</dbReference>
<dbReference type="GO" id="GO:0046872">
    <property type="term" value="F:metal ion binding"/>
    <property type="evidence" value="ECO:0007669"/>
    <property type="project" value="UniProtKB-KW"/>
</dbReference>
<keyword evidence="1 8" id="KW-0597">Phosphoprotein</keyword>
<evidence type="ECO:0000313" key="16">
    <source>
        <dbReference type="Proteomes" id="UP000314616"/>
    </source>
</evidence>
<dbReference type="NCBIfam" id="NF003918">
    <property type="entry name" value="PRK05443.1-2"/>
    <property type="match status" value="1"/>
</dbReference>
<keyword evidence="5 8" id="KW-0418">Kinase</keyword>
<dbReference type="Pfam" id="PF13090">
    <property type="entry name" value="PP_kinase_C"/>
    <property type="match status" value="1"/>
</dbReference>
<comment type="function">
    <text evidence="8 9">Catalyzes the reversible transfer of the terminal phosphate of ATP to form a long-chain polyphosphate (polyP).</text>
</comment>
<feature type="binding site" evidence="8">
    <location>
        <position position="516"/>
    </location>
    <ligand>
        <name>Mg(2+)</name>
        <dbReference type="ChEBI" id="CHEBI:18420"/>
    </ligand>
</feature>
<reference evidence="15 16" key="1">
    <citation type="submission" date="2019-05" db="EMBL/GenBank/DDBJ databases">
        <title>Georgenia *** sp. nov., and Georgenia *** sp. nov., isolated from the intestinal contents of plateau pika (Ochotona curzoniae) in the Qinghai-Tibet plateau of China.</title>
        <authorList>
            <person name="Tian Z."/>
        </authorList>
    </citation>
    <scope>NUCLEOTIDE SEQUENCE [LARGE SCALE GENOMIC DNA]</scope>
    <source>
        <strain evidence="15 16">Z443</strain>
    </source>
</reference>
<dbReference type="EC" id="2.7.4.1" evidence="8 9"/>
<dbReference type="Pfam" id="PF17941">
    <property type="entry name" value="PP_kinase_C_1"/>
    <property type="match status" value="1"/>
</dbReference>
<feature type="binding site" evidence="8">
    <location>
        <position position="142"/>
    </location>
    <ligand>
        <name>ATP</name>
        <dbReference type="ChEBI" id="CHEBI:30616"/>
    </ligand>
</feature>
<dbReference type="KEGG" id="gyu:FE374_16755"/>
<evidence type="ECO:0000256" key="10">
    <source>
        <dbReference type="SAM" id="MobiDB-lite"/>
    </source>
</evidence>
<dbReference type="NCBIfam" id="NF003921">
    <property type="entry name" value="PRK05443.2-2"/>
    <property type="match status" value="1"/>
</dbReference>
<accession>A0A5B8C7B6</accession>
<dbReference type="Gene3D" id="3.30.870.10">
    <property type="entry name" value="Endonuclease Chain A"/>
    <property type="match status" value="2"/>
</dbReference>
<dbReference type="HAMAP" id="MF_00347">
    <property type="entry name" value="Polyphosphate_kinase"/>
    <property type="match status" value="1"/>
</dbReference>
<evidence type="ECO:0000313" key="15">
    <source>
        <dbReference type="EMBL" id="QDC26047.1"/>
    </source>
</evidence>
<evidence type="ECO:0000256" key="9">
    <source>
        <dbReference type="RuleBase" id="RU003800"/>
    </source>
</evidence>
<dbReference type="Proteomes" id="UP000314616">
    <property type="component" value="Chromosome"/>
</dbReference>
<evidence type="ECO:0000256" key="7">
    <source>
        <dbReference type="ARBA" id="ARBA00022842"/>
    </source>
</evidence>
<dbReference type="Gene3D" id="1.20.58.310">
    <property type="entry name" value="Polyphosphate kinase N-terminal domain"/>
    <property type="match status" value="1"/>
</dbReference>
<dbReference type="InterPro" id="IPR024953">
    <property type="entry name" value="PP_kinase_middle"/>
</dbReference>
<dbReference type="InterPro" id="IPR036832">
    <property type="entry name" value="PPK_N_dom_sf"/>
</dbReference>
<dbReference type="NCBIfam" id="TIGR03705">
    <property type="entry name" value="poly_P_kin"/>
    <property type="match status" value="1"/>
</dbReference>
<dbReference type="InterPro" id="IPR025200">
    <property type="entry name" value="PPK_C_dom2"/>
</dbReference>
<evidence type="ECO:0000256" key="6">
    <source>
        <dbReference type="ARBA" id="ARBA00022840"/>
    </source>
</evidence>
<evidence type="ECO:0000256" key="1">
    <source>
        <dbReference type="ARBA" id="ARBA00022553"/>
    </source>
</evidence>
<evidence type="ECO:0000256" key="4">
    <source>
        <dbReference type="ARBA" id="ARBA00022741"/>
    </source>
</evidence>
<feature type="binding site" evidence="8">
    <location>
        <position position="486"/>
    </location>
    <ligand>
        <name>Mg(2+)</name>
        <dbReference type="ChEBI" id="CHEBI:18420"/>
    </ligand>
</feature>
<feature type="compositionally biased region" description="Basic and acidic residues" evidence="10">
    <location>
        <begin position="14"/>
        <end position="28"/>
    </location>
</feature>
<dbReference type="PIRSF" id="PIRSF015589">
    <property type="entry name" value="PP_kinase"/>
    <property type="match status" value="1"/>
</dbReference>
<dbReference type="Pfam" id="PF13089">
    <property type="entry name" value="PP_kinase_N"/>
    <property type="match status" value="1"/>
</dbReference>
<dbReference type="CDD" id="cd09168">
    <property type="entry name" value="PLDc_PaPPK1_C2_like"/>
    <property type="match status" value="1"/>
</dbReference>
<dbReference type="Gene3D" id="3.30.1840.10">
    <property type="entry name" value="Polyphosphate kinase middle domain"/>
    <property type="match status" value="1"/>
</dbReference>
<proteinExistence type="inferred from homology"/>
<dbReference type="NCBIfam" id="NF003922">
    <property type="entry name" value="PRK05443.2-3"/>
    <property type="match status" value="1"/>
</dbReference>
<feature type="domain" description="Polyphosphate kinase middle" evidence="11">
    <location>
        <begin position="219"/>
        <end position="407"/>
    </location>
</feature>
<dbReference type="GO" id="GO:0008976">
    <property type="term" value="F:polyphosphate kinase activity"/>
    <property type="evidence" value="ECO:0007669"/>
    <property type="project" value="UniProtKB-UniRule"/>
</dbReference>
<comment type="cofactor">
    <cofactor evidence="8">
        <name>Mg(2+)</name>
        <dbReference type="ChEBI" id="CHEBI:18420"/>
    </cofactor>
</comment>
<keyword evidence="2 8" id="KW-0808">Transferase</keyword>
<keyword evidence="4 8" id="KW-0547">Nucleotide-binding</keyword>
<evidence type="ECO:0000256" key="8">
    <source>
        <dbReference type="HAMAP-Rule" id="MF_00347"/>
    </source>
</evidence>
<dbReference type="SUPFAM" id="SSF143724">
    <property type="entry name" value="PHP14-like"/>
    <property type="match status" value="1"/>
</dbReference>
<evidence type="ECO:0000259" key="14">
    <source>
        <dbReference type="Pfam" id="PF17941"/>
    </source>
</evidence>
<feature type="binding site" evidence="8">
    <location>
        <position position="703"/>
    </location>
    <ligand>
        <name>ATP</name>
        <dbReference type="ChEBI" id="CHEBI:30616"/>
    </ligand>
</feature>
<feature type="domain" description="Polyphosphate kinase C-terminal" evidence="14">
    <location>
        <begin position="442"/>
        <end position="604"/>
    </location>
</feature>
<feature type="domain" description="Polyphosphate kinase C-terminal" evidence="13">
    <location>
        <begin position="614"/>
        <end position="773"/>
    </location>
</feature>
<dbReference type="InterPro" id="IPR036830">
    <property type="entry name" value="PP_kinase_middle_dom_sf"/>
</dbReference>
<evidence type="ECO:0000259" key="13">
    <source>
        <dbReference type="Pfam" id="PF13090"/>
    </source>
</evidence>
<keyword evidence="6 8" id="KW-0067">ATP-binding</keyword>
<dbReference type="PANTHER" id="PTHR30218">
    <property type="entry name" value="POLYPHOSPHATE KINASE"/>
    <property type="match status" value="1"/>
</dbReference>